<dbReference type="VEuPathDB" id="FungiDB:BCV72DRAFT_109465"/>
<feature type="region of interest" description="Disordered" evidence="1">
    <location>
        <begin position="115"/>
        <end position="180"/>
    </location>
</feature>
<sequence>MKDTIFDYKEDIKKENVVYHFQPTQRLDAIKSVIIDRCKQKQLPKQTSPPIEHIGGLPSPPVEEKKPFVEEEEEETEEREKEFKMTCDEIKAKIQTLKDEKHRLFQLIKQMMLQEQIKKKQEQEKIQEQEKMQEQEEKTTRWGPPSERSNYFYSRPRYNPHPYTQHRPSRHYNSRSSPYS</sequence>
<evidence type="ECO:0000256" key="1">
    <source>
        <dbReference type="SAM" id="MobiDB-lite"/>
    </source>
</evidence>
<evidence type="ECO:0000313" key="2">
    <source>
        <dbReference type="EMBL" id="ORE07378.1"/>
    </source>
</evidence>
<protein>
    <submittedName>
        <fullName evidence="2">Uncharacterized protein</fullName>
    </submittedName>
</protein>
<proteinExistence type="predicted"/>
<feature type="compositionally biased region" description="Basic and acidic residues" evidence="1">
    <location>
        <begin position="116"/>
        <end position="140"/>
    </location>
</feature>
<organism evidence="2">
    <name type="scientific">Rhizopus microsporus var. microsporus</name>
    <dbReference type="NCBI Taxonomy" id="86635"/>
    <lineage>
        <taxon>Eukaryota</taxon>
        <taxon>Fungi</taxon>
        <taxon>Fungi incertae sedis</taxon>
        <taxon>Mucoromycota</taxon>
        <taxon>Mucoromycotina</taxon>
        <taxon>Mucoromycetes</taxon>
        <taxon>Mucorales</taxon>
        <taxon>Mucorineae</taxon>
        <taxon>Rhizopodaceae</taxon>
        <taxon>Rhizopus</taxon>
    </lineage>
</organism>
<gene>
    <name evidence="2" type="ORF">BCV72DRAFT_109465</name>
</gene>
<feature type="region of interest" description="Disordered" evidence="1">
    <location>
        <begin position="41"/>
        <end position="83"/>
    </location>
</feature>
<accession>A0A1X0R623</accession>
<dbReference type="EMBL" id="KV921905">
    <property type="protein sequence ID" value="ORE07378.1"/>
    <property type="molecule type" value="Genomic_DNA"/>
</dbReference>
<reference evidence="2" key="1">
    <citation type="journal article" date="2016" name="Proc. Natl. Acad. Sci. U.S.A.">
        <title>Lipid metabolic changes in an early divergent fungus govern the establishment of a mutualistic symbiosis with endobacteria.</title>
        <authorList>
            <person name="Lastovetsky O.A."/>
            <person name="Gaspar M.L."/>
            <person name="Mondo S.J."/>
            <person name="LaButti K.M."/>
            <person name="Sandor L."/>
            <person name="Grigoriev I.V."/>
            <person name="Henry S.A."/>
            <person name="Pawlowska T.E."/>
        </authorList>
    </citation>
    <scope>NUCLEOTIDE SEQUENCE [LARGE SCALE GENOMIC DNA]</scope>
    <source>
        <strain evidence="2">ATCC 52814</strain>
    </source>
</reference>
<name>A0A1X0R623_RHIZD</name>
<dbReference type="AlphaFoldDB" id="A0A1X0R623"/>
<dbReference type="Proteomes" id="UP000242414">
    <property type="component" value="Unassembled WGS sequence"/>
</dbReference>
<dbReference type="OrthoDB" id="2271026at2759"/>